<dbReference type="PROSITE" id="PS00688">
    <property type="entry name" value="SIGMA54_INTERACT_3"/>
    <property type="match status" value="1"/>
</dbReference>
<dbReference type="Gene3D" id="1.10.10.60">
    <property type="entry name" value="Homeodomain-like"/>
    <property type="match status" value="1"/>
</dbReference>
<keyword evidence="4" id="KW-0238">DNA-binding</keyword>
<feature type="domain" description="Sigma-54 factor interaction" evidence="6">
    <location>
        <begin position="4"/>
        <end position="234"/>
    </location>
</feature>
<dbReference type="PROSITE" id="PS00676">
    <property type="entry name" value="SIGMA54_INTERACT_2"/>
    <property type="match status" value="1"/>
</dbReference>
<dbReference type="Pfam" id="PF02954">
    <property type="entry name" value="HTH_8"/>
    <property type="match status" value="1"/>
</dbReference>
<dbReference type="InterPro" id="IPR025944">
    <property type="entry name" value="Sigma_54_int_dom_CS"/>
</dbReference>
<evidence type="ECO:0000313" key="8">
    <source>
        <dbReference type="Proteomes" id="UP000192342"/>
    </source>
</evidence>
<reference evidence="7 8" key="1">
    <citation type="submission" date="2013-04" db="EMBL/GenBank/DDBJ databases">
        <title>Oceanococcus atlanticus 22II-S10r2 Genome Sequencing.</title>
        <authorList>
            <person name="Lai Q."/>
            <person name="Li G."/>
            <person name="Shao Z."/>
        </authorList>
    </citation>
    <scope>NUCLEOTIDE SEQUENCE [LARGE SCALE GENOMIC DNA]</scope>
    <source>
        <strain evidence="7 8">22II-S10r2</strain>
    </source>
</reference>
<dbReference type="InterPro" id="IPR009057">
    <property type="entry name" value="Homeodomain-like_sf"/>
</dbReference>
<dbReference type="InterPro" id="IPR002197">
    <property type="entry name" value="HTH_Fis"/>
</dbReference>
<keyword evidence="2" id="KW-0067">ATP-binding</keyword>
<dbReference type="InterPro" id="IPR025943">
    <property type="entry name" value="Sigma_54_int_dom_ATP-bd_2"/>
</dbReference>
<dbReference type="SMART" id="SM00382">
    <property type="entry name" value="AAA"/>
    <property type="match status" value="1"/>
</dbReference>
<evidence type="ECO:0000256" key="2">
    <source>
        <dbReference type="ARBA" id="ARBA00022840"/>
    </source>
</evidence>
<keyword evidence="1" id="KW-0547">Nucleotide-binding</keyword>
<sequence length="329" mass="36951">MPVLLGESEAFLEAVEAASRLAELERSALVIGERGTGKELFAARIHYLSPRWDKPFLKLNCAALSEDLLDAELFGHVPGAFTGAQRARPGRFEAADGGSLFLDELATMSSRLQEKVLRVIEYGEFEPLGSSETRKISVRVIGATNEDLPRAVEQGRFRGDLLDRLSFDVVTLPPLRARRDDILLLAEQFAQHMTSELERDVFAGFAPGAQAALLDYAWPGNVRELRNVVERSVYRHEAADRPLRHLIFDPFASPYRPQTQSQTSTQTQEAVALPRYPFDLKAFMEEQEVDVLKKALADHHHHQGQTAQALGLSYDQLRTLVRKYRLNKS</sequence>
<accession>A0A1Y1SC09</accession>
<comment type="caution">
    <text evidence="7">The sequence shown here is derived from an EMBL/GenBank/DDBJ whole genome shotgun (WGS) entry which is preliminary data.</text>
</comment>
<dbReference type="InterPro" id="IPR058031">
    <property type="entry name" value="AAA_lid_NorR"/>
</dbReference>
<dbReference type="GO" id="GO:0006355">
    <property type="term" value="P:regulation of DNA-templated transcription"/>
    <property type="evidence" value="ECO:0007669"/>
    <property type="project" value="InterPro"/>
</dbReference>
<evidence type="ECO:0000313" key="7">
    <source>
        <dbReference type="EMBL" id="ORE86169.1"/>
    </source>
</evidence>
<dbReference type="NCBIfam" id="TIGR02974">
    <property type="entry name" value="phageshock_pspF"/>
    <property type="match status" value="1"/>
</dbReference>
<dbReference type="Gene3D" id="1.10.8.60">
    <property type="match status" value="1"/>
</dbReference>
<dbReference type="STRING" id="1317117.ATO7_12768"/>
<name>A0A1Y1SC09_9GAMM</name>
<dbReference type="FunFam" id="3.40.50.300:FF:000006">
    <property type="entry name" value="DNA-binding transcriptional regulator NtrC"/>
    <property type="match status" value="1"/>
</dbReference>
<dbReference type="GO" id="GO:0005524">
    <property type="term" value="F:ATP binding"/>
    <property type="evidence" value="ECO:0007669"/>
    <property type="project" value="UniProtKB-KW"/>
</dbReference>
<evidence type="ECO:0000256" key="4">
    <source>
        <dbReference type="ARBA" id="ARBA00023125"/>
    </source>
</evidence>
<keyword evidence="3" id="KW-0805">Transcription regulation</keyword>
<keyword evidence="5" id="KW-0804">Transcription</keyword>
<dbReference type="GO" id="GO:0043565">
    <property type="term" value="F:sequence-specific DNA binding"/>
    <property type="evidence" value="ECO:0007669"/>
    <property type="project" value="InterPro"/>
</dbReference>
<dbReference type="PANTHER" id="PTHR32071">
    <property type="entry name" value="TRANSCRIPTIONAL REGULATORY PROTEIN"/>
    <property type="match status" value="1"/>
</dbReference>
<evidence type="ECO:0000256" key="3">
    <source>
        <dbReference type="ARBA" id="ARBA00023015"/>
    </source>
</evidence>
<dbReference type="PROSITE" id="PS50045">
    <property type="entry name" value="SIGMA54_INTERACT_4"/>
    <property type="match status" value="1"/>
</dbReference>
<dbReference type="SUPFAM" id="SSF52540">
    <property type="entry name" value="P-loop containing nucleoside triphosphate hydrolases"/>
    <property type="match status" value="1"/>
</dbReference>
<proteinExistence type="predicted"/>
<dbReference type="Gene3D" id="3.40.50.300">
    <property type="entry name" value="P-loop containing nucleotide triphosphate hydrolases"/>
    <property type="match status" value="1"/>
</dbReference>
<dbReference type="CDD" id="cd00009">
    <property type="entry name" value="AAA"/>
    <property type="match status" value="1"/>
</dbReference>
<dbReference type="PANTHER" id="PTHR32071:SF38">
    <property type="entry name" value="PSP OPERON TRANSCRIPTIONAL ACTIVATOR"/>
    <property type="match status" value="1"/>
</dbReference>
<dbReference type="SUPFAM" id="SSF46689">
    <property type="entry name" value="Homeodomain-like"/>
    <property type="match status" value="1"/>
</dbReference>
<dbReference type="InterPro" id="IPR014317">
    <property type="entry name" value="Transcription_activator_PspF"/>
</dbReference>
<evidence type="ECO:0000259" key="6">
    <source>
        <dbReference type="PROSITE" id="PS50045"/>
    </source>
</evidence>
<dbReference type="InterPro" id="IPR003593">
    <property type="entry name" value="AAA+_ATPase"/>
</dbReference>
<evidence type="ECO:0000256" key="1">
    <source>
        <dbReference type="ARBA" id="ARBA00022741"/>
    </source>
</evidence>
<protein>
    <submittedName>
        <fullName evidence="7">PSP operon transcriptional activator</fullName>
    </submittedName>
</protein>
<dbReference type="AlphaFoldDB" id="A0A1Y1SC09"/>
<dbReference type="EMBL" id="AQQV01000003">
    <property type="protein sequence ID" value="ORE86169.1"/>
    <property type="molecule type" value="Genomic_DNA"/>
</dbReference>
<evidence type="ECO:0000256" key="5">
    <source>
        <dbReference type="ARBA" id="ARBA00023163"/>
    </source>
</evidence>
<organism evidence="7 8">
    <name type="scientific">Oceanococcus atlanticus</name>
    <dbReference type="NCBI Taxonomy" id="1317117"/>
    <lineage>
        <taxon>Bacteria</taxon>
        <taxon>Pseudomonadati</taxon>
        <taxon>Pseudomonadota</taxon>
        <taxon>Gammaproteobacteria</taxon>
        <taxon>Chromatiales</taxon>
        <taxon>Oceanococcaceae</taxon>
        <taxon>Oceanococcus</taxon>
    </lineage>
</organism>
<dbReference type="Pfam" id="PF25601">
    <property type="entry name" value="AAA_lid_14"/>
    <property type="match status" value="1"/>
</dbReference>
<dbReference type="Pfam" id="PF00158">
    <property type="entry name" value="Sigma54_activat"/>
    <property type="match status" value="1"/>
</dbReference>
<keyword evidence="8" id="KW-1185">Reference proteome</keyword>
<dbReference type="Proteomes" id="UP000192342">
    <property type="component" value="Unassembled WGS sequence"/>
</dbReference>
<gene>
    <name evidence="7" type="ORF">ATO7_12768</name>
</gene>
<dbReference type="InterPro" id="IPR027417">
    <property type="entry name" value="P-loop_NTPase"/>
</dbReference>
<dbReference type="InterPro" id="IPR002078">
    <property type="entry name" value="Sigma_54_int"/>
</dbReference>